<name>H2Z034_CIOSA</name>
<dbReference type="STRING" id="51511.ENSCSAVP00000010946"/>
<reference evidence="5" key="3">
    <citation type="submission" date="2025-09" db="UniProtKB">
        <authorList>
            <consortium name="Ensembl"/>
        </authorList>
    </citation>
    <scope>IDENTIFICATION</scope>
</reference>
<sequence length="208" mass="23226">YFRFDYVDIRVGFKGDFAIPVRRYCGSSTPAPITITGQQYVYIQFFTDISVSRSGFRLQYTISGSSECDQLNLGGEPGSTGLIKSPNYPNEYPKNIECKYRISSSSSSNMISLSFLAFNLEPNIQCRFDYLQVFVGRNTTSGSVGKYCGTTTPSSITRRTRYISMKFKTDGSVTRSGFNVRYSISGSRYAMAGTITSPSYSCKLSQQR</sequence>
<dbReference type="Proteomes" id="UP000007875">
    <property type="component" value="Unassembled WGS sequence"/>
</dbReference>
<evidence type="ECO:0000259" key="4">
    <source>
        <dbReference type="PROSITE" id="PS01180"/>
    </source>
</evidence>
<evidence type="ECO:0000256" key="3">
    <source>
        <dbReference type="PROSITE-ProRule" id="PRU00059"/>
    </source>
</evidence>
<dbReference type="eggNOG" id="KOG4292">
    <property type="taxonomic scope" value="Eukaryota"/>
</dbReference>
<dbReference type="Gene3D" id="2.60.120.290">
    <property type="entry name" value="Spermadhesin, CUB domain"/>
    <property type="match status" value="2"/>
</dbReference>
<feature type="domain" description="CUB" evidence="4">
    <location>
        <begin position="68"/>
        <end position="185"/>
    </location>
</feature>
<dbReference type="PROSITE" id="PS01180">
    <property type="entry name" value="CUB"/>
    <property type="match status" value="2"/>
</dbReference>
<keyword evidence="1" id="KW-0677">Repeat</keyword>
<dbReference type="SMART" id="SM00042">
    <property type="entry name" value="CUB"/>
    <property type="match status" value="1"/>
</dbReference>
<dbReference type="OMA" id="TEETTFW"/>
<evidence type="ECO:0000256" key="1">
    <source>
        <dbReference type="ARBA" id="ARBA00022737"/>
    </source>
</evidence>
<keyword evidence="2" id="KW-1015">Disulfide bond</keyword>
<evidence type="ECO:0000256" key="2">
    <source>
        <dbReference type="ARBA" id="ARBA00023157"/>
    </source>
</evidence>
<dbReference type="InterPro" id="IPR000859">
    <property type="entry name" value="CUB_dom"/>
</dbReference>
<protein>
    <recommendedName>
        <fullName evidence="4">CUB domain-containing protein</fullName>
    </recommendedName>
</protein>
<proteinExistence type="predicted"/>
<dbReference type="PANTHER" id="PTHR24251:SF30">
    <property type="entry name" value="MEMBRANE FRIZZLED-RELATED PROTEIN"/>
    <property type="match status" value="1"/>
</dbReference>
<keyword evidence="6" id="KW-1185">Reference proteome</keyword>
<evidence type="ECO:0000313" key="6">
    <source>
        <dbReference type="Proteomes" id="UP000007875"/>
    </source>
</evidence>
<accession>H2Z034</accession>
<dbReference type="SUPFAM" id="SSF49854">
    <property type="entry name" value="Spermadhesin, CUB domain"/>
    <property type="match status" value="2"/>
</dbReference>
<dbReference type="InterPro" id="IPR035914">
    <property type="entry name" value="Sperma_CUB_dom_sf"/>
</dbReference>
<reference evidence="6" key="1">
    <citation type="submission" date="2003-08" db="EMBL/GenBank/DDBJ databases">
        <authorList>
            <person name="Birren B."/>
            <person name="Nusbaum C."/>
            <person name="Abebe A."/>
            <person name="Abouelleil A."/>
            <person name="Adekoya E."/>
            <person name="Ait-zahra M."/>
            <person name="Allen N."/>
            <person name="Allen T."/>
            <person name="An P."/>
            <person name="Anderson M."/>
            <person name="Anderson S."/>
            <person name="Arachchi H."/>
            <person name="Armbruster J."/>
            <person name="Bachantsang P."/>
            <person name="Baldwin J."/>
            <person name="Barry A."/>
            <person name="Bayul T."/>
            <person name="Blitshsteyn B."/>
            <person name="Bloom T."/>
            <person name="Blye J."/>
            <person name="Boguslavskiy L."/>
            <person name="Borowsky M."/>
            <person name="Boukhgalter B."/>
            <person name="Brunache A."/>
            <person name="Butler J."/>
            <person name="Calixte N."/>
            <person name="Calvo S."/>
            <person name="Camarata J."/>
            <person name="Campo K."/>
            <person name="Chang J."/>
            <person name="Cheshatsang Y."/>
            <person name="Citroen M."/>
            <person name="Collymore A."/>
            <person name="Considine T."/>
            <person name="Cook A."/>
            <person name="Cooke P."/>
            <person name="Corum B."/>
            <person name="Cuomo C."/>
            <person name="David R."/>
            <person name="Dawoe T."/>
            <person name="Degray S."/>
            <person name="Dodge S."/>
            <person name="Dooley K."/>
            <person name="Dorje P."/>
            <person name="Dorjee K."/>
            <person name="Dorris L."/>
            <person name="Duffey N."/>
            <person name="Dupes A."/>
            <person name="Elkins T."/>
            <person name="Engels R."/>
            <person name="Erickson J."/>
            <person name="Farina A."/>
            <person name="Faro S."/>
            <person name="Ferreira P."/>
            <person name="Fischer H."/>
            <person name="Fitzgerald M."/>
            <person name="Foley K."/>
            <person name="Gage D."/>
            <person name="Galagan J."/>
            <person name="Gearin G."/>
            <person name="Gnerre S."/>
            <person name="Gnirke A."/>
            <person name="Goyette A."/>
            <person name="Graham J."/>
            <person name="Grandbois E."/>
            <person name="Gyaltsen K."/>
            <person name="Hafez N."/>
            <person name="Hagopian D."/>
            <person name="Hagos B."/>
            <person name="Hall J."/>
            <person name="Hatcher B."/>
            <person name="Heller A."/>
            <person name="Higgins H."/>
            <person name="Honan T."/>
            <person name="Horn A."/>
            <person name="Houde N."/>
            <person name="Hughes L."/>
            <person name="Hulme W."/>
            <person name="Husby E."/>
            <person name="Iliev I."/>
            <person name="Jaffe D."/>
            <person name="Jones C."/>
            <person name="Kamal M."/>
            <person name="Kamat A."/>
            <person name="Kamvysselis M."/>
            <person name="Karlsson E."/>
            <person name="Kells C."/>
            <person name="Kieu A."/>
            <person name="Kisner P."/>
            <person name="Kodira C."/>
            <person name="Kulbokas E."/>
            <person name="Labutti K."/>
            <person name="Lama D."/>
            <person name="Landers T."/>
            <person name="Leger J."/>
            <person name="Levine S."/>
            <person name="Lewis D."/>
            <person name="Lewis T."/>
            <person name="Lindblad-toh K."/>
            <person name="Liu X."/>
            <person name="Lokyitsang T."/>
            <person name="Lokyitsang Y."/>
            <person name="Lucien O."/>
            <person name="Lui A."/>
            <person name="Ma L.J."/>
            <person name="Mabbitt R."/>
            <person name="Macdonald J."/>
            <person name="Maclean C."/>
            <person name="Major J."/>
            <person name="Manning J."/>
            <person name="Marabella R."/>
            <person name="Maru K."/>
            <person name="Matthews C."/>
            <person name="Mauceli E."/>
            <person name="Mccarthy M."/>
            <person name="Mcdonough S."/>
            <person name="Mcghee T."/>
            <person name="Meldrim J."/>
            <person name="Meneus L."/>
            <person name="Mesirov J."/>
            <person name="Mihalev A."/>
            <person name="Mihova T."/>
            <person name="Mikkelsen T."/>
            <person name="Mlenga V."/>
            <person name="Moru K."/>
            <person name="Mozes J."/>
            <person name="Mulrain L."/>
            <person name="Munson G."/>
            <person name="Naylor J."/>
            <person name="Newes C."/>
            <person name="Nguyen C."/>
            <person name="Nguyen N."/>
            <person name="Nguyen T."/>
            <person name="Nicol R."/>
            <person name="Nielsen C."/>
            <person name="Nizzari M."/>
            <person name="Norbu C."/>
            <person name="Norbu N."/>
            <person name="O'donnell P."/>
            <person name="Okoawo O."/>
            <person name="O'leary S."/>
            <person name="Omotosho B."/>
            <person name="O'neill K."/>
            <person name="Osman S."/>
            <person name="Parker S."/>
            <person name="Perrin D."/>
            <person name="Phunkhang P."/>
            <person name="Piqani B."/>
            <person name="Purcell S."/>
            <person name="Rachupka T."/>
            <person name="Ramasamy U."/>
            <person name="Rameau R."/>
            <person name="Ray V."/>
            <person name="Raymond C."/>
            <person name="Retta R."/>
            <person name="Richardson S."/>
            <person name="Rise C."/>
            <person name="Rodriguez J."/>
            <person name="Rogers J."/>
            <person name="Rogov P."/>
            <person name="Rutman M."/>
            <person name="Schupbach R."/>
            <person name="Seaman C."/>
            <person name="Settipalli S."/>
            <person name="Sharpe T."/>
            <person name="Sheridan J."/>
            <person name="Sherpa N."/>
            <person name="Shi J."/>
            <person name="Smirnov S."/>
            <person name="Smith C."/>
            <person name="Sougnez C."/>
            <person name="Spencer B."/>
            <person name="Stalker J."/>
            <person name="Stange-thomann N."/>
            <person name="Stavropoulos S."/>
            <person name="Stetson K."/>
            <person name="Stone C."/>
            <person name="Stone S."/>
            <person name="Stubbs M."/>
            <person name="Talamas J."/>
            <person name="Tchuinga P."/>
            <person name="Tenzing P."/>
            <person name="Tesfaye S."/>
            <person name="Theodore J."/>
            <person name="Thoulutsang Y."/>
            <person name="Topham K."/>
            <person name="Towey S."/>
            <person name="Tsamla T."/>
            <person name="Tsomo N."/>
            <person name="Vallee D."/>
            <person name="Vassiliev H."/>
            <person name="Venkataraman V."/>
            <person name="Vinson J."/>
            <person name="Vo A."/>
            <person name="Wade C."/>
            <person name="Wang S."/>
            <person name="Wangchuk T."/>
            <person name="Wangdi T."/>
            <person name="Whittaker C."/>
            <person name="Wilkinson J."/>
            <person name="Wu Y."/>
            <person name="Wyman D."/>
            <person name="Yadav S."/>
            <person name="Yang S."/>
            <person name="Yang X."/>
            <person name="Yeager S."/>
            <person name="Yee E."/>
            <person name="Young G."/>
            <person name="Zainoun J."/>
            <person name="Zembeck L."/>
            <person name="Zimmer A."/>
            <person name="Zody M."/>
            <person name="Lander E."/>
        </authorList>
    </citation>
    <scope>NUCLEOTIDE SEQUENCE [LARGE SCALE GENOMIC DNA]</scope>
</reference>
<evidence type="ECO:0000313" key="5">
    <source>
        <dbReference type="Ensembl" id="ENSCSAVP00000010946.1"/>
    </source>
</evidence>
<dbReference type="FunFam" id="2.60.120.290:FF:000013">
    <property type="entry name" value="Membrane frizzled-related protein"/>
    <property type="match status" value="1"/>
</dbReference>
<dbReference type="GeneTree" id="ENSGT00940000166030"/>
<dbReference type="Ensembl" id="ENSCSAVT00000011077.1">
    <property type="protein sequence ID" value="ENSCSAVP00000010946.1"/>
    <property type="gene ID" value="ENSCSAVG00000006413.1"/>
</dbReference>
<dbReference type="HOGENOM" id="CLU_015228_5_2_1"/>
<dbReference type="CDD" id="cd00041">
    <property type="entry name" value="CUB"/>
    <property type="match status" value="2"/>
</dbReference>
<feature type="domain" description="CUB" evidence="4">
    <location>
        <begin position="1"/>
        <end position="63"/>
    </location>
</feature>
<reference evidence="5" key="2">
    <citation type="submission" date="2025-08" db="UniProtKB">
        <authorList>
            <consortium name="Ensembl"/>
        </authorList>
    </citation>
    <scope>IDENTIFICATION</scope>
</reference>
<dbReference type="InParanoid" id="H2Z034"/>
<dbReference type="PANTHER" id="PTHR24251">
    <property type="entry name" value="OVOCHYMASE-RELATED"/>
    <property type="match status" value="1"/>
</dbReference>
<dbReference type="AlphaFoldDB" id="H2Z034"/>
<dbReference type="Pfam" id="PF00431">
    <property type="entry name" value="CUB"/>
    <property type="match status" value="2"/>
</dbReference>
<organism evidence="5 6">
    <name type="scientific">Ciona savignyi</name>
    <name type="common">Pacific transparent sea squirt</name>
    <dbReference type="NCBI Taxonomy" id="51511"/>
    <lineage>
        <taxon>Eukaryota</taxon>
        <taxon>Metazoa</taxon>
        <taxon>Chordata</taxon>
        <taxon>Tunicata</taxon>
        <taxon>Ascidiacea</taxon>
        <taxon>Phlebobranchia</taxon>
        <taxon>Cionidae</taxon>
        <taxon>Ciona</taxon>
    </lineage>
</organism>
<comment type="caution">
    <text evidence="3">Lacks conserved residue(s) required for the propagation of feature annotation.</text>
</comment>